<dbReference type="InterPro" id="IPR000792">
    <property type="entry name" value="Tscrpt_reg_LuxR_C"/>
</dbReference>
<evidence type="ECO:0000256" key="1">
    <source>
        <dbReference type="ARBA" id="ARBA00023015"/>
    </source>
</evidence>
<dbReference type="Gene3D" id="1.10.10.10">
    <property type="entry name" value="Winged helix-like DNA-binding domain superfamily/Winged helix DNA-binding domain"/>
    <property type="match status" value="1"/>
</dbReference>
<organism evidence="5 6">
    <name type="scientific">Streptomyces virens</name>
    <dbReference type="NCBI Taxonomy" id="285572"/>
    <lineage>
        <taxon>Bacteria</taxon>
        <taxon>Bacillati</taxon>
        <taxon>Actinomycetota</taxon>
        <taxon>Actinomycetes</taxon>
        <taxon>Kitasatosporales</taxon>
        <taxon>Streptomycetaceae</taxon>
        <taxon>Streptomyces</taxon>
    </lineage>
</organism>
<dbReference type="PROSITE" id="PS50043">
    <property type="entry name" value="HTH_LUXR_2"/>
    <property type="match status" value="1"/>
</dbReference>
<dbReference type="Proteomes" id="UP001501866">
    <property type="component" value="Unassembled WGS sequence"/>
</dbReference>
<dbReference type="InterPro" id="IPR036388">
    <property type="entry name" value="WH-like_DNA-bd_sf"/>
</dbReference>
<dbReference type="SMART" id="SM00421">
    <property type="entry name" value="HTH_LUXR"/>
    <property type="match status" value="1"/>
</dbReference>
<evidence type="ECO:0000259" key="4">
    <source>
        <dbReference type="PROSITE" id="PS50043"/>
    </source>
</evidence>
<evidence type="ECO:0000256" key="2">
    <source>
        <dbReference type="ARBA" id="ARBA00023125"/>
    </source>
</evidence>
<name>A0ABP6Q6P4_9ACTN</name>
<dbReference type="PANTHER" id="PTHR44688">
    <property type="entry name" value="DNA-BINDING TRANSCRIPTIONAL ACTIVATOR DEVR_DOSR"/>
    <property type="match status" value="1"/>
</dbReference>
<feature type="domain" description="HTH luxR-type" evidence="4">
    <location>
        <begin position="1"/>
        <end position="52"/>
    </location>
</feature>
<reference evidence="6" key="1">
    <citation type="journal article" date="2019" name="Int. J. Syst. Evol. Microbiol.">
        <title>The Global Catalogue of Microorganisms (GCM) 10K type strain sequencing project: providing services to taxonomists for standard genome sequencing and annotation.</title>
        <authorList>
            <consortium name="The Broad Institute Genomics Platform"/>
            <consortium name="The Broad Institute Genome Sequencing Center for Infectious Disease"/>
            <person name="Wu L."/>
            <person name="Ma J."/>
        </authorList>
    </citation>
    <scope>NUCLEOTIDE SEQUENCE [LARGE SCALE GENOMIC DNA]</scope>
    <source>
        <strain evidence="6">JCM 9095</strain>
    </source>
</reference>
<proteinExistence type="predicted"/>
<dbReference type="RefSeq" id="WP_325123591.1">
    <property type="nucleotide sequence ID" value="NZ_BAAAUH010000089.1"/>
</dbReference>
<evidence type="ECO:0000313" key="6">
    <source>
        <dbReference type="Proteomes" id="UP001501866"/>
    </source>
</evidence>
<dbReference type="EMBL" id="BAAAUH010000089">
    <property type="protein sequence ID" value="GAA3205033.1"/>
    <property type="molecule type" value="Genomic_DNA"/>
</dbReference>
<comment type="caution">
    <text evidence="5">The sequence shown here is derived from an EMBL/GenBank/DDBJ whole genome shotgun (WGS) entry which is preliminary data.</text>
</comment>
<keyword evidence="2" id="KW-0238">DNA-binding</keyword>
<dbReference type="PANTHER" id="PTHR44688:SF16">
    <property type="entry name" value="DNA-BINDING TRANSCRIPTIONAL ACTIVATOR DEVR_DOSR"/>
    <property type="match status" value="1"/>
</dbReference>
<protein>
    <recommendedName>
        <fullName evidence="4">HTH luxR-type domain-containing protein</fullName>
    </recommendedName>
</protein>
<dbReference type="CDD" id="cd06170">
    <property type="entry name" value="LuxR_C_like"/>
    <property type="match status" value="1"/>
</dbReference>
<evidence type="ECO:0000313" key="5">
    <source>
        <dbReference type="EMBL" id="GAA3205033.1"/>
    </source>
</evidence>
<gene>
    <name evidence="5" type="ORF">GCM10010451_64470</name>
</gene>
<dbReference type="InterPro" id="IPR016032">
    <property type="entry name" value="Sig_transdc_resp-reg_C-effctor"/>
</dbReference>
<keyword evidence="3" id="KW-0804">Transcription</keyword>
<accession>A0ABP6Q6P4</accession>
<keyword evidence="1" id="KW-0805">Transcription regulation</keyword>
<evidence type="ECO:0000256" key="3">
    <source>
        <dbReference type="ARBA" id="ARBA00023163"/>
    </source>
</evidence>
<dbReference type="PRINTS" id="PR00038">
    <property type="entry name" value="HTHLUXR"/>
</dbReference>
<dbReference type="SUPFAM" id="SSF46894">
    <property type="entry name" value="C-terminal effector domain of the bipartite response regulators"/>
    <property type="match status" value="1"/>
</dbReference>
<keyword evidence="6" id="KW-1185">Reference proteome</keyword>
<dbReference type="Pfam" id="PF00196">
    <property type="entry name" value="GerE"/>
    <property type="match status" value="1"/>
</dbReference>
<sequence>MARLVVAGATNQQAALELFISVKTVQYHLTHVHAKLGVRSRSELSAAFREDPDAEA</sequence>